<comment type="caution">
    <text evidence="4">The sequence shown here is derived from an EMBL/GenBank/DDBJ whole genome shotgun (WGS) entry which is preliminary data.</text>
</comment>
<dbReference type="Gene3D" id="2.60.40.2130">
    <property type="entry name" value="F-spondin domain"/>
    <property type="match status" value="1"/>
</dbReference>
<dbReference type="InterPro" id="IPR026444">
    <property type="entry name" value="Secre_tail"/>
</dbReference>
<dbReference type="PROSITE" id="PS51020">
    <property type="entry name" value="SPONDIN"/>
    <property type="match status" value="1"/>
</dbReference>
<dbReference type="RefSeq" id="WP_377715163.1">
    <property type="nucleotide sequence ID" value="NZ_JBHTJM010000008.1"/>
</dbReference>
<keyword evidence="5" id="KW-1185">Reference proteome</keyword>
<dbReference type="PANTHER" id="PTHR11311:SF15">
    <property type="entry name" value="SPONDIN-2"/>
    <property type="match status" value="1"/>
</dbReference>
<evidence type="ECO:0000313" key="5">
    <source>
        <dbReference type="Proteomes" id="UP001596997"/>
    </source>
</evidence>
<accession>A0ABW3I2I2</accession>
<dbReference type="Pfam" id="PF18962">
    <property type="entry name" value="Por_Secre_tail"/>
    <property type="match status" value="1"/>
</dbReference>
<sequence>MKNKLTLLKKLVVTLILISNLFLFSQTTAVYDITFTSTWNNQDHGTLPPGPHWSDLVGATHNSDFAMWNLDKKASLGIKNVAELGQGNELLNEVNTAISNGHADFFRQTSFSPNNALGIATFTGLQIDPNYPLVSLVSMIAPSPDWFIGVSAISLLDESNNWKSDFTIDVFPLDAGTDSGSSYTAGDMVTDPQENITSLVNISPFGTERIGYFTFSYRGVLSLDEFEKKQPKIFPNPATNLLTIDNLIEFEKIEMFDVTGKRVFKELLDNVSSYSFNTDRNENGVYFIKLTNKNNSSTIKKVLIL</sequence>
<protein>
    <submittedName>
        <fullName evidence="4">Spondin domain-containing protein</fullName>
    </submittedName>
</protein>
<keyword evidence="1 2" id="KW-0732">Signal</keyword>
<evidence type="ECO:0000313" key="4">
    <source>
        <dbReference type="EMBL" id="MFD0963938.1"/>
    </source>
</evidence>
<dbReference type="InterPro" id="IPR038678">
    <property type="entry name" value="Spondin_N_sf"/>
</dbReference>
<evidence type="ECO:0000259" key="3">
    <source>
        <dbReference type="PROSITE" id="PS51020"/>
    </source>
</evidence>
<dbReference type="Proteomes" id="UP001596997">
    <property type="component" value="Unassembled WGS sequence"/>
</dbReference>
<reference evidence="5" key="1">
    <citation type="journal article" date="2019" name="Int. J. Syst. Evol. Microbiol.">
        <title>The Global Catalogue of Microorganisms (GCM) 10K type strain sequencing project: providing services to taxonomists for standard genome sequencing and annotation.</title>
        <authorList>
            <consortium name="The Broad Institute Genomics Platform"/>
            <consortium name="The Broad Institute Genome Sequencing Center for Infectious Disease"/>
            <person name="Wu L."/>
            <person name="Ma J."/>
        </authorList>
    </citation>
    <scope>NUCLEOTIDE SEQUENCE [LARGE SCALE GENOMIC DNA]</scope>
    <source>
        <strain evidence="5">CCUG 62114</strain>
    </source>
</reference>
<proteinExistence type="predicted"/>
<dbReference type="Pfam" id="PF06468">
    <property type="entry name" value="Spond_N"/>
    <property type="match status" value="1"/>
</dbReference>
<name>A0ABW3I2I2_9FLAO</name>
<dbReference type="InterPro" id="IPR009465">
    <property type="entry name" value="Spondin_N"/>
</dbReference>
<evidence type="ECO:0000256" key="2">
    <source>
        <dbReference type="SAM" id="SignalP"/>
    </source>
</evidence>
<dbReference type="NCBIfam" id="NF038123">
    <property type="entry name" value="NF038123_dom"/>
    <property type="match status" value="1"/>
</dbReference>
<dbReference type="InterPro" id="IPR051418">
    <property type="entry name" value="Spondin/Thrombospondin_T1"/>
</dbReference>
<feature type="signal peptide" evidence="2">
    <location>
        <begin position="1"/>
        <end position="25"/>
    </location>
</feature>
<feature type="domain" description="Spondin" evidence="3">
    <location>
        <begin position="19"/>
        <end position="207"/>
    </location>
</feature>
<feature type="chain" id="PRO_5045221686" evidence="2">
    <location>
        <begin position="26"/>
        <end position="305"/>
    </location>
</feature>
<evidence type="ECO:0000256" key="1">
    <source>
        <dbReference type="ARBA" id="ARBA00022729"/>
    </source>
</evidence>
<dbReference type="EMBL" id="JBHTJM010000008">
    <property type="protein sequence ID" value="MFD0963938.1"/>
    <property type="molecule type" value="Genomic_DNA"/>
</dbReference>
<dbReference type="PANTHER" id="PTHR11311">
    <property type="entry name" value="SPONDIN"/>
    <property type="match status" value="1"/>
</dbReference>
<organism evidence="4 5">
    <name type="scientific">Pseudofulvibacter geojedonensis</name>
    <dbReference type="NCBI Taxonomy" id="1123758"/>
    <lineage>
        <taxon>Bacteria</taxon>
        <taxon>Pseudomonadati</taxon>
        <taxon>Bacteroidota</taxon>
        <taxon>Flavobacteriia</taxon>
        <taxon>Flavobacteriales</taxon>
        <taxon>Flavobacteriaceae</taxon>
        <taxon>Pseudofulvibacter</taxon>
    </lineage>
</organism>
<dbReference type="NCBIfam" id="TIGR04183">
    <property type="entry name" value="Por_Secre_tail"/>
    <property type="match status" value="1"/>
</dbReference>
<gene>
    <name evidence="4" type="ORF">ACFQ1O_07985</name>
</gene>